<proteinExistence type="predicted"/>
<sequence>MLKNGKQIDKNKQQESTYETFEMEFMDNVKEKPRICFLSGKPRELTVGHSRLYCDFRKEVQETIGPGSYNPKYPQYKVLSKQGYGGLASKSKRFIEEEPIFRSSISLRPKLLHLNCFKPVTLCSKFNKYGFNSSVERKTGDEKKDYIPGFCYDINNAYQQRKIMFHHSFGGRTEIQPHVFIKCTPNNLDTCQLCEQKPLGDYWFKGNTILCRPCFGAQWKDETYFDRSQLLSLKKIRDCSHIHQHENTTAAYPLMEKKEVWKQIVRECYFACYGKSKVSNVKPTSKSRQTNREKIKVSSRKARHIIPSLISIKYIKDHPLVNL</sequence>
<reference evidence="1" key="1">
    <citation type="submission" date="2015-12" db="EMBL/GenBank/DDBJ databases">
        <title>De novo transcriptome assembly of four potential Pierce s Disease insect vectors from Arizona vineyards.</title>
        <authorList>
            <person name="Tassone E.E."/>
        </authorList>
    </citation>
    <scope>NUCLEOTIDE SEQUENCE</scope>
</reference>
<dbReference type="AlphaFoldDB" id="A0A1B6CP27"/>
<dbReference type="EMBL" id="GEDC01022059">
    <property type="protein sequence ID" value="JAS15239.1"/>
    <property type="molecule type" value="Transcribed_RNA"/>
</dbReference>
<dbReference type="Pfam" id="PF07004">
    <property type="entry name" value="SHIPPO-rpt"/>
    <property type="match status" value="1"/>
</dbReference>
<dbReference type="InterPro" id="IPR010736">
    <property type="entry name" value="SHIPPO-rpt"/>
</dbReference>
<name>A0A1B6CP27_9HEMI</name>
<gene>
    <name evidence="1" type="ORF">g.36723</name>
</gene>
<evidence type="ECO:0000313" key="1">
    <source>
        <dbReference type="EMBL" id="JAS15239.1"/>
    </source>
</evidence>
<protein>
    <submittedName>
        <fullName evidence="1">Uncharacterized protein</fullName>
    </submittedName>
</protein>
<accession>A0A1B6CP27</accession>
<organism evidence="1">
    <name type="scientific">Clastoptera arizonana</name>
    <name type="common">Arizona spittle bug</name>
    <dbReference type="NCBI Taxonomy" id="38151"/>
    <lineage>
        <taxon>Eukaryota</taxon>
        <taxon>Metazoa</taxon>
        <taxon>Ecdysozoa</taxon>
        <taxon>Arthropoda</taxon>
        <taxon>Hexapoda</taxon>
        <taxon>Insecta</taxon>
        <taxon>Pterygota</taxon>
        <taxon>Neoptera</taxon>
        <taxon>Paraneoptera</taxon>
        <taxon>Hemiptera</taxon>
        <taxon>Auchenorrhyncha</taxon>
        <taxon>Cercopoidea</taxon>
        <taxon>Clastopteridae</taxon>
        <taxon>Clastoptera</taxon>
    </lineage>
</organism>